<dbReference type="InterPro" id="IPR001296">
    <property type="entry name" value="Glyco_trans_1"/>
</dbReference>
<dbReference type="Proteomes" id="UP000662904">
    <property type="component" value="Chromosome"/>
</dbReference>
<dbReference type="CDD" id="cd03801">
    <property type="entry name" value="GT4_PimA-like"/>
    <property type="match status" value="1"/>
</dbReference>
<sequence length="400" mass="45856">MLTWEYPPRIIGGLSRHVHSLSRSLAKKNIEVHVLTCADPSAPFFEINDNVYVHRVKPFDLPGENFLLWVNHFNMAMIEYAIKLFKKGVFDIIHSHDWITAFAGRVLKHGTHIPLIATIHATESGRNQGIHNETQFYISSIEWWLTYEAWRVICCSKYMMEELKFLFNLPSDKIRVIPNGIHPESLNNLDLTFNRRDYASDNEHIVFFIGRHVEEKGIQTLIRAIPKVTASYPNVKFVIAGTGPRYEYLKDLVCQLGINNNVIFTGFIEDKKRNSFFKNSEIAVFPSIYEPFGIVALEAMACKVPVIVGDTGGFREIVRHNLDGIRVSPGNEEDLANAILSLLSDPLKAEQIKNKGYRRAIEDFSWDRVAENTIYVYNEVLSEYKNSSWKDEKTAGNPVY</sequence>
<gene>
    <name evidence="3" type="ORF">H0A61_02744</name>
</gene>
<dbReference type="GO" id="GO:0004373">
    <property type="term" value="F:alpha-1,4-glucan glucosyltransferase (UDP-glucose donor) activity"/>
    <property type="evidence" value="ECO:0007669"/>
    <property type="project" value="UniProtKB-EC"/>
</dbReference>
<proteinExistence type="predicted"/>
<dbReference type="EC" id="2.4.1.11" evidence="3"/>
<accession>A0A8A0RS62</accession>
<dbReference type="AlphaFoldDB" id="A0A8A0RS62"/>
<dbReference type="EMBL" id="CP059066">
    <property type="protein sequence ID" value="QSQ10339.1"/>
    <property type="molecule type" value="Genomic_DNA"/>
</dbReference>
<keyword evidence="3" id="KW-0328">Glycosyltransferase</keyword>
<dbReference type="KEGG" id="kme:H0A61_02744"/>
<dbReference type="Pfam" id="PF13439">
    <property type="entry name" value="Glyco_transf_4"/>
    <property type="match status" value="1"/>
</dbReference>
<reference evidence="3" key="1">
    <citation type="submission" date="2020-07" db="EMBL/GenBank/DDBJ databases">
        <title>Koleobacter methoxysyntrophicus gen. nov., sp. nov., a novel anaerobic bacterium isolated from deep subsurface oil field and proposal of Koleobacterales ord. nov. in the phylum Firmicutes.</title>
        <authorList>
            <person name="Sakamoto S."/>
            <person name="Tamaki H."/>
        </authorList>
    </citation>
    <scope>NUCLEOTIDE SEQUENCE</scope>
    <source>
        <strain evidence="3">NRmbB1</strain>
    </source>
</reference>
<protein>
    <submittedName>
        <fullName evidence="3">Glycogen synthase</fullName>
        <ecNumber evidence="3">2.4.1.11</ecNumber>
    </submittedName>
</protein>
<evidence type="ECO:0000259" key="2">
    <source>
        <dbReference type="Pfam" id="PF13439"/>
    </source>
</evidence>
<evidence type="ECO:0000259" key="1">
    <source>
        <dbReference type="Pfam" id="PF00534"/>
    </source>
</evidence>
<name>A0A8A0RS62_9FIRM</name>
<evidence type="ECO:0000313" key="4">
    <source>
        <dbReference type="Proteomes" id="UP000662904"/>
    </source>
</evidence>
<keyword evidence="4" id="KW-1185">Reference proteome</keyword>
<feature type="domain" description="Glycosyl transferase family 1" evidence="1">
    <location>
        <begin position="195"/>
        <end position="358"/>
    </location>
</feature>
<organism evidence="3 4">
    <name type="scientific">Koleobacter methoxysyntrophicus</name>
    <dbReference type="NCBI Taxonomy" id="2751313"/>
    <lineage>
        <taxon>Bacteria</taxon>
        <taxon>Bacillati</taxon>
        <taxon>Bacillota</taxon>
        <taxon>Clostridia</taxon>
        <taxon>Koleobacterales</taxon>
        <taxon>Koleobacteraceae</taxon>
        <taxon>Koleobacter</taxon>
    </lineage>
</organism>
<dbReference type="InterPro" id="IPR028098">
    <property type="entry name" value="Glyco_trans_4-like_N"/>
</dbReference>
<dbReference type="SUPFAM" id="SSF53756">
    <property type="entry name" value="UDP-Glycosyltransferase/glycogen phosphorylase"/>
    <property type="match status" value="1"/>
</dbReference>
<dbReference type="Pfam" id="PF00534">
    <property type="entry name" value="Glycos_transf_1"/>
    <property type="match status" value="1"/>
</dbReference>
<evidence type="ECO:0000313" key="3">
    <source>
        <dbReference type="EMBL" id="QSQ10339.1"/>
    </source>
</evidence>
<dbReference type="Gene3D" id="3.40.50.2000">
    <property type="entry name" value="Glycogen Phosphorylase B"/>
    <property type="match status" value="2"/>
</dbReference>
<dbReference type="PANTHER" id="PTHR12526:SF638">
    <property type="entry name" value="SPORE COAT PROTEIN SA"/>
    <property type="match status" value="1"/>
</dbReference>
<dbReference type="PANTHER" id="PTHR12526">
    <property type="entry name" value="GLYCOSYLTRANSFERASE"/>
    <property type="match status" value="1"/>
</dbReference>
<keyword evidence="3" id="KW-0808">Transferase</keyword>
<feature type="domain" description="Glycosyltransferase subfamily 4-like N-terminal" evidence="2">
    <location>
        <begin position="11"/>
        <end position="184"/>
    </location>
</feature>